<dbReference type="PANTHER" id="PTHR47052">
    <property type="entry name" value="CONSERVED SERINE PROLINE-RICH PROTEIN (AFU_ORTHOLOGUE AFUA_2G01790)"/>
    <property type="match status" value="1"/>
</dbReference>
<evidence type="ECO:0000256" key="1">
    <source>
        <dbReference type="SAM" id="MobiDB-lite"/>
    </source>
</evidence>
<name>A0A9P7MHF1_9HYPO</name>
<feature type="compositionally biased region" description="Basic and acidic residues" evidence="1">
    <location>
        <begin position="285"/>
        <end position="321"/>
    </location>
</feature>
<organism evidence="3 4">
    <name type="scientific">Claviceps pazoutovae</name>
    <dbReference type="NCBI Taxonomy" id="1649127"/>
    <lineage>
        <taxon>Eukaryota</taxon>
        <taxon>Fungi</taxon>
        <taxon>Dikarya</taxon>
        <taxon>Ascomycota</taxon>
        <taxon>Pezizomycotina</taxon>
        <taxon>Sordariomycetes</taxon>
        <taxon>Hypocreomycetidae</taxon>
        <taxon>Hypocreales</taxon>
        <taxon>Clavicipitaceae</taxon>
        <taxon>Claviceps</taxon>
    </lineage>
</organism>
<feature type="compositionally biased region" description="Low complexity" evidence="1">
    <location>
        <begin position="793"/>
        <end position="802"/>
    </location>
</feature>
<dbReference type="Proteomes" id="UP000706124">
    <property type="component" value="Unassembled WGS sequence"/>
</dbReference>
<feature type="compositionally biased region" description="Low complexity" evidence="1">
    <location>
        <begin position="506"/>
        <end position="525"/>
    </location>
</feature>
<dbReference type="SMART" id="SM00239">
    <property type="entry name" value="C2"/>
    <property type="match status" value="1"/>
</dbReference>
<dbReference type="CDD" id="cd08681">
    <property type="entry name" value="C2_fungal_Inn1p-like"/>
    <property type="match status" value="1"/>
</dbReference>
<feature type="compositionally biased region" description="Polar residues" evidence="1">
    <location>
        <begin position="172"/>
        <end position="182"/>
    </location>
</feature>
<dbReference type="SUPFAM" id="SSF49562">
    <property type="entry name" value="C2 domain (Calcium/lipid-binding domain, CaLB)"/>
    <property type="match status" value="1"/>
</dbReference>
<feature type="region of interest" description="Disordered" evidence="1">
    <location>
        <begin position="700"/>
        <end position="840"/>
    </location>
</feature>
<feature type="compositionally biased region" description="Low complexity" evidence="1">
    <location>
        <begin position="740"/>
        <end position="754"/>
    </location>
</feature>
<dbReference type="Pfam" id="PF00168">
    <property type="entry name" value="C2"/>
    <property type="match status" value="1"/>
</dbReference>
<proteinExistence type="predicted"/>
<dbReference type="OrthoDB" id="270970at2759"/>
<accession>A0A9P7MHF1</accession>
<keyword evidence="4" id="KW-1185">Reference proteome</keyword>
<dbReference type="InterPro" id="IPR035892">
    <property type="entry name" value="C2_domain_sf"/>
</dbReference>
<dbReference type="AlphaFoldDB" id="A0A9P7MHF1"/>
<protein>
    <recommendedName>
        <fullName evidence="2">C2 domain-containing protein</fullName>
    </recommendedName>
</protein>
<dbReference type="InterPro" id="IPR052981">
    <property type="entry name" value="Ingression_C2_domain"/>
</dbReference>
<feature type="compositionally biased region" description="Polar residues" evidence="1">
    <location>
        <begin position="192"/>
        <end position="202"/>
    </location>
</feature>
<gene>
    <name evidence="3" type="ORF">E4U60_005437</name>
</gene>
<feature type="compositionally biased region" description="Basic and acidic residues" evidence="1">
    <location>
        <begin position="565"/>
        <end position="580"/>
    </location>
</feature>
<dbReference type="PANTHER" id="PTHR47052:SF3">
    <property type="entry name" value="INGRESSION PROTEIN 1"/>
    <property type="match status" value="1"/>
</dbReference>
<evidence type="ECO:0000259" key="2">
    <source>
        <dbReference type="PROSITE" id="PS50004"/>
    </source>
</evidence>
<reference evidence="3 4" key="1">
    <citation type="journal article" date="2020" name="bioRxiv">
        <title>Whole genome comparisons of ergot fungi reveals the divergence and evolution of species within the genus Claviceps are the result of varying mechanisms driving genome evolution and host range expansion.</title>
        <authorList>
            <person name="Wyka S.A."/>
            <person name="Mondo S.J."/>
            <person name="Liu M."/>
            <person name="Dettman J."/>
            <person name="Nalam V."/>
            <person name="Broders K.D."/>
        </authorList>
    </citation>
    <scope>NUCLEOTIDE SEQUENCE [LARGE SCALE GENOMIC DNA]</scope>
    <source>
        <strain evidence="3 4">CCC 1485</strain>
    </source>
</reference>
<evidence type="ECO:0000313" key="3">
    <source>
        <dbReference type="EMBL" id="KAG5945151.1"/>
    </source>
</evidence>
<feature type="compositionally biased region" description="Low complexity" evidence="1">
    <location>
        <begin position="622"/>
        <end position="634"/>
    </location>
</feature>
<feature type="domain" description="C2" evidence="2">
    <location>
        <begin position="11"/>
        <end position="132"/>
    </location>
</feature>
<feature type="compositionally biased region" description="Polar residues" evidence="1">
    <location>
        <begin position="808"/>
        <end position="827"/>
    </location>
</feature>
<feature type="compositionally biased region" description="Polar residues" evidence="1">
    <location>
        <begin position="471"/>
        <end position="482"/>
    </location>
</feature>
<feature type="compositionally biased region" description="Polar residues" evidence="1">
    <location>
        <begin position="233"/>
        <end position="248"/>
    </location>
</feature>
<dbReference type="PROSITE" id="PS50004">
    <property type="entry name" value="C2"/>
    <property type="match status" value="1"/>
</dbReference>
<evidence type="ECO:0000313" key="4">
    <source>
        <dbReference type="Proteomes" id="UP000706124"/>
    </source>
</evidence>
<comment type="caution">
    <text evidence="3">The sequence shown here is derived from an EMBL/GenBank/DDBJ whole genome shotgun (WGS) entry which is preliminary data.</text>
</comment>
<dbReference type="Gene3D" id="2.60.40.150">
    <property type="entry name" value="C2 domain"/>
    <property type="match status" value="1"/>
</dbReference>
<dbReference type="EMBL" id="SRPO01000048">
    <property type="protein sequence ID" value="KAG5945151.1"/>
    <property type="molecule type" value="Genomic_DNA"/>
</dbReference>
<feature type="compositionally biased region" description="Basic residues" evidence="1">
    <location>
        <begin position="217"/>
        <end position="228"/>
    </location>
</feature>
<dbReference type="InterPro" id="IPR037791">
    <property type="entry name" value="C2_fungal_Inn1"/>
</dbReference>
<feature type="compositionally biased region" description="Polar residues" evidence="1">
    <location>
        <begin position="451"/>
        <end position="464"/>
    </location>
</feature>
<dbReference type="InterPro" id="IPR000008">
    <property type="entry name" value="C2_dom"/>
</dbReference>
<feature type="region of interest" description="Disordered" evidence="1">
    <location>
        <begin position="155"/>
        <end position="670"/>
    </location>
</feature>
<sequence length="904" mass="98863">MAAKTKPFAHIKGGHTAGIFADMTVDGPVIGTLVAVVDRAKNLPNRKTIGKQDPYCAARLGKEAKKTTTDIRGGQTPKWDQELRFTVHDSPDYYQLKMSVFTDDKKTDLIGEAWVDLKGIIVPGGGQNDIWQGLTCRGKYAGEIRMEITFYDSRPRPERPVAKQRHQAVMEQVSSGSLNQRTPVKRRPLPSDSLNTESSTPSHAAVPPPQEQIHTPRSQRKSASHSHSHPANIPTNSPLQSFEYNKTPPQGARPLTERDPYTPSPHSAHRHGHRSVRESYSTPSRYHDERGHSERAHASPYDQRDPRGSHESFHEAHEFPTERFLPSPLENDTPPPPPAHRSRQNSAGPDAGHHYDISPQKSPMPMRQDVLKNEAHRHSMSSYPGQPVFKGYDTSPSAPMQIALRHGTSYESPSSQEHLSRSAGYSPAYNSHHRSMQPTVEDVPDSPSVGYRQNSSRSAVSQEELNYHARPSTSSEIASRSAGSGGHYHAQSPHYDSRQNSGNIAHQSSVSSSSQASYNSHSSQHGQPHLGSEVELSHPQRRSSYVPPPVPLSLSPGVDLALSREFSDPYHTERRDDDRYSTSQHATPTRGRQRTEEPPSYAGSPHAHAPQSYDGRSVITYSSRPAPQNNRPRNSPSPNPNPQHRIHRKSVSPAPLSAENKRHSDLPFGPDSYNAFNPGVTAPGAMAAHSASMDSKKIIGHDGREIDPSDYLPMETWAPEPEPRGKSNQTSPEPRVIARPSTSGGQPMPMSSSGRRPLRTVARPESMPPQLQQRPSSALPPPANGRNRLQKRSGGAASAGASPLAPISQGNYQERGQQLQLQHTPTRSPRGAGGGESFEYAYSSENYSPQYGGGSVPPVPGKMPLAIMSGANDGGGGGGMEMALVEEMRRIDIGDGRSRRRGGY</sequence>